<keyword evidence="2" id="KW-0812">Transmembrane</keyword>
<feature type="region of interest" description="Disordered" evidence="1">
    <location>
        <begin position="1"/>
        <end position="34"/>
    </location>
</feature>
<dbReference type="RefSeq" id="WP_141849877.1">
    <property type="nucleotide sequence ID" value="NZ_BAAAPR010000012.1"/>
</dbReference>
<reference evidence="3 4" key="1">
    <citation type="submission" date="2019-06" db="EMBL/GenBank/DDBJ databases">
        <title>Sequencing the genomes of 1000 actinobacteria strains.</title>
        <authorList>
            <person name="Klenk H.-P."/>
        </authorList>
    </citation>
    <scope>NUCLEOTIDE SEQUENCE [LARGE SCALE GENOMIC DNA]</scope>
    <source>
        <strain evidence="3 4">DSM 18607</strain>
    </source>
</reference>
<keyword evidence="2" id="KW-0472">Membrane</keyword>
<organism evidence="3 4">
    <name type="scientific">Lapillicoccus jejuensis</name>
    <dbReference type="NCBI Taxonomy" id="402171"/>
    <lineage>
        <taxon>Bacteria</taxon>
        <taxon>Bacillati</taxon>
        <taxon>Actinomycetota</taxon>
        <taxon>Actinomycetes</taxon>
        <taxon>Micrococcales</taxon>
        <taxon>Intrasporangiaceae</taxon>
        <taxon>Lapillicoccus</taxon>
    </lineage>
</organism>
<protein>
    <submittedName>
        <fullName evidence="3">Uncharacterized protein</fullName>
    </submittedName>
</protein>
<dbReference type="AlphaFoldDB" id="A0A542E5Z3"/>
<feature type="transmembrane region" description="Helical" evidence="2">
    <location>
        <begin position="36"/>
        <end position="55"/>
    </location>
</feature>
<accession>A0A542E5Z3</accession>
<comment type="caution">
    <text evidence="3">The sequence shown here is derived from an EMBL/GenBank/DDBJ whole genome shotgun (WGS) entry which is preliminary data.</text>
</comment>
<evidence type="ECO:0000256" key="1">
    <source>
        <dbReference type="SAM" id="MobiDB-lite"/>
    </source>
</evidence>
<gene>
    <name evidence="3" type="ORF">FB458_3818</name>
</gene>
<name>A0A542E5Z3_9MICO</name>
<keyword evidence="4" id="KW-1185">Reference proteome</keyword>
<evidence type="ECO:0000256" key="2">
    <source>
        <dbReference type="SAM" id="Phobius"/>
    </source>
</evidence>
<dbReference type="EMBL" id="VFMN01000001">
    <property type="protein sequence ID" value="TQJ10689.1"/>
    <property type="molecule type" value="Genomic_DNA"/>
</dbReference>
<sequence>MTAPAPHADTDRVDPSTATTPTVPAPPDRRRRARRAGLAALAVAAVSVGGLLTVAQTGAQAAGSPQVRQAAASPAVAGRNGWQGKFTYALPAGSGGVFFHYGCGVGFVPRAGGWSVNGVGQAGVKIVGEGPRWDTNYGEYFWTLLWPGGAPSGVTIDFDVFCTKAPI</sequence>
<dbReference type="OrthoDB" id="9429577at2"/>
<evidence type="ECO:0000313" key="3">
    <source>
        <dbReference type="EMBL" id="TQJ10689.1"/>
    </source>
</evidence>
<evidence type="ECO:0000313" key="4">
    <source>
        <dbReference type="Proteomes" id="UP000317893"/>
    </source>
</evidence>
<proteinExistence type="predicted"/>
<dbReference type="Proteomes" id="UP000317893">
    <property type="component" value="Unassembled WGS sequence"/>
</dbReference>
<keyword evidence="2" id="KW-1133">Transmembrane helix</keyword>